<dbReference type="InterPro" id="IPR042233">
    <property type="entry name" value="Cell_div_ZapA_N"/>
</dbReference>
<evidence type="ECO:0000256" key="1">
    <source>
        <dbReference type="ARBA" id="ARBA00010074"/>
    </source>
</evidence>
<name>A0A4V1HHQ6_9GAMM</name>
<evidence type="ECO:0000313" key="3">
    <source>
        <dbReference type="EMBL" id="QCU89853.1"/>
    </source>
</evidence>
<dbReference type="AlphaFoldDB" id="A0A4V1HHQ6"/>
<organism evidence="3 4">
    <name type="scientific">Thiomicrorhabdus sediminis</name>
    <dbReference type="NCBI Taxonomy" id="2580412"/>
    <lineage>
        <taxon>Bacteria</taxon>
        <taxon>Pseudomonadati</taxon>
        <taxon>Pseudomonadota</taxon>
        <taxon>Gammaproteobacteria</taxon>
        <taxon>Thiotrichales</taxon>
        <taxon>Piscirickettsiaceae</taxon>
        <taxon>Thiomicrorhabdus</taxon>
    </lineage>
</organism>
<sequence>MLTLTLMDSTFEFDCEDHEREKLIEAATMLEDKLEQLPTMKDKNKVLMTALNICFDYLTLKEDTLAYTERLEGQIQQMMTQVASESEKDSA</sequence>
<reference evidence="3 4" key="1">
    <citation type="submission" date="2019-05" db="EMBL/GenBank/DDBJ databases">
        <title>Thiomicrorhabdus sediminis sp. nov, a novel sulfur-oxidizing bacterium isolated from coastal sediment.</title>
        <authorList>
            <person name="Liu X."/>
        </authorList>
    </citation>
    <scope>NUCLEOTIDE SEQUENCE [LARGE SCALE GENOMIC DNA]</scope>
    <source>
        <strain evidence="3 4">G1</strain>
    </source>
</reference>
<dbReference type="SUPFAM" id="SSF102829">
    <property type="entry name" value="Cell division protein ZapA-like"/>
    <property type="match status" value="1"/>
</dbReference>
<dbReference type="EMBL" id="CP040602">
    <property type="protein sequence ID" value="QCU89853.1"/>
    <property type="molecule type" value="Genomic_DNA"/>
</dbReference>
<keyword evidence="2" id="KW-0175">Coiled coil</keyword>
<dbReference type="GO" id="GO:0051301">
    <property type="term" value="P:cell division"/>
    <property type="evidence" value="ECO:0007669"/>
    <property type="project" value="UniProtKB-KW"/>
</dbReference>
<dbReference type="KEGG" id="thig:FE785_03955"/>
<dbReference type="Proteomes" id="UP000304864">
    <property type="component" value="Chromosome"/>
</dbReference>
<accession>A0A4V1HHQ6</accession>
<dbReference type="InterPro" id="IPR036192">
    <property type="entry name" value="Cell_div_ZapA-like_sf"/>
</dbReference>
<dbReference type="Gene3D" id="3.30.160.880">
    <property type="entry name" value="Cell division protein ZapA protomer, N-terminal domain"/>
    <property type="match status" value="1"/>
</dbReference>
<keyword evidence="3" id="KW-0132">Cell division</keyword>
<keyword evidence="4" id="KW-1185">Reference proteome</keyword>
<evidence type="ECO:0000313" key="4">
    <source>
        <dbReference type="Proteomes" id="UP000304864"/>
    </source>
</evidence>
<dbReference type="Pfam" id="PF05164">
    <property type="entry name" value="ZapA"/>
    <property type="match status" value="1"/>
</dbReference>
<dbReference type="OrthoDB" id="5612588at2"/>
<comment type="similarity">
    <text evidence="1">Belongs to the ZapA family. Type 1 subfamily.</text>
</comment>
<protein>
    <submittedName>
        <fullName evidence="3">Cell division protein ZapA</fullName>
    </submittedName>
</protein>
<gene>
    <name evidence="3" type="ORF">FE785_03955</name>
</gene>
<dbReference type="RefSeq" id="WP_138564530.1">
    <property type="nucleotide sequence ID" value="NZ_CP040602.1"/>
</dbReference>
<proteinExistence type="inferred from homology"/>
<evidence type="ECO:0000256" key="2">
    <source>
        <dbReference type="ARBA" id="ARBA00023054"/>
    </source>
</evidence>
<keyword evidence="3" id="KW-0131">Cell cycle</keyword>
<dbReference type="InterPro" id="IPR007838">
    <property type="entry name" value="Cell_div_ZapA-like"/>
</dbReference>